<accession>A0A918YI28</accession>
<name>A0A918YI28_9ACTN</name>
<evidence type="ECO:0000313" key="1">
    <source>
        <dbReference type="EMBL" id="GHE03919.1"/>
    </source>
</evidence>
<reference evidence="1" key="1">
    <citation type="journal article" date="2014" name="Int. J. Syst. Evol. Microbiol.">
        <title>Complete genome sequence of Corynebacterium casei LMG S-19264T (=DSM 44701T), isolated from a smear-ripened cheese.</title>
        <authorList>
            <consortium name="US DOE Joint Genome Institute (JGI-PGF)"/>
            <person name="Walter F."/>
            <person name="Albersmeier A."/>
            <person name="Kalinowski J."/>
            <person name="Ruckert C."/>
        </authorList>
    </citation>
    <scope>NUCLEOTIDE SEQUENCE</scope>
    <source>
        <strain evidence="1">JCM 4714</strain>
    </source>
</reference>
<dbReference type="AlphaFoldDB" id="A0A918YI28"/>
<organism evidence="1 2">
    <name type="scientific">Streptomyces alanosinicus</name>
    <dbReference type="NCBI Taxonomy" id="68171"/>
    <lineage>
        <taxon>Bacteria</taxon>
        <taxon>Bacillati</taxon>
        <taxon>Actinomycetota</taxon>
        <taxon>Actinomycetes</taxon>
        <taxon>Kitasatosporales</taxon>
        <taxon>Streptomycetaceae</taxon>
        <taxon>Streptomyces</taxon>
    </lineage>
</organism>
<dbReference type="EMBL" id="BMVG01000006">
    <property type="protein sequence ID" value="GHE03919.1"/>
    <property type="molecule type" value="Genomic_DNA"/>
</dbReference>
<dbReference type="Proteomes" id="UP000655443">
    <property type="component" value="Unassembled WGS sequence"/>
</dbReference>
<comment type="caution">
    <text evidence="1">The sequence shown here is derived from an EMBL/GenBank/DDBJ whole genome shotgun (WGS) entry which is preliminary data.</text>
</comment>
<sequence>MRDGVSAPVVWPRGEWEGAERDRRNSAAEIQALRNNVLDRTDMLGRVKALSLLPDGMHVTTAMVAAYFSVAEQAIRALVHDHRTELETNGYRVLTGAELSDFK</sequence>
<keyword evidence="2" id="KW-1185">Reference proteome</keyword>
<reference evidence="1" key="2">
    <citation type="submission" date="2020-09" db="EMBL/GenBank/DDBJ databases">
        <authorList>
            <person name="Sun Q."/>
            <person name="Ohkuma M."/>
        </authorList>
    </citation>
    <scope>NUCLEOTIDE SEQUENCE</scope>
    <source>
        <strain evidence="1">JCM 4714</strain>
    </source>
</reference>
<proteinExistence type="predicted"/>
<evidence type="ECO:0000313" key="2">
    <source>
        <dbReference type="Proteomes" id="UP000655443"/>
    </source>
</evidence>
<protein>
    <submittedName>
        <fullName evidence="1">Uncharacterized protein</fullName>
    </submittedName>
</protein>
<gene>
    <name evidence="1" type="ORF">GCM10010339_33330</name>
</gene>